<organism evidence="1 2">
    <name type="scientific">Eumeta variegata</name>
    <name type="common">Bagworm moth</name>
    <name type="synonym">Eumeta japonica</name>
    <dbReference type="NCBI Taxonomy" id="151549"/>
    <lineage>
        <taxon>Eukaryota</taxon>
        <taxon>Metazoa</taxon>
        <taxon>Ecdysozoa</taxon>
        <taxon>Arthropoda</taxon>
        <taxon>Hexapoda</taxon>
        <taxon>Insecta</taxon>
        <taxon>Pterygota</taxon>
        <taxon>Neoptera</taxon>
        <taxon>Endopterygota</taxon>
        <taxon>Lepidoptera</taxon>
        <taxon>Glossata</taxon>
        <taxon>Ditrysia</taxon>
        <taxon>Tineoidea</taxon>
        <taxon>Psychidae</taxon>
        <taxon>Oiketicinae</taxon>
        <taxon>Eumeta</taxon>
    </lineage>
</organism>
<comment type="caution">
    <text evidence="1">The sequence shown here is derived from an EMBL/GenBank/DDBJ whole genome shotgun (WGS) entry which is preliminary data.</text>
</comment>
<sequence>MARSASTRFNYSRCGYRGELMSRRRAPADCPINGNFHGWSQSRVARCQRNVFEWKPGEAANWQYPNPFGGEVSPGG</sequence>
<name>A0A4C1XJJ0_EUMVA</name>
<proteinExistence type="predicted"/>
<evidence type="ECO:0000313" key="1">
    <source>
        <dbReference type="EMBL" id="GBP64086.1"/>
    </source>
</evidence>
<accession>A0A4C1XJJ0</accession>
<evidence type="ECO:0000313" key="2">
    <source>
        <dbReference type="Proteomes" id="UP000299102"/>
    </source>
</evidence>
<reference evidence="1 2" key="1">
    <citation type="journal article" date="2019" name="Commun. Biol.">
        <title>The bagworm genome reveals a unique fibroin gene that provides high tensile strength.</title>
        <authorList>
            <person name="Kono N."/>
            <person name="Nakamura H."/>
            <person name="Ohtoshi R."/>
            <person name="Tomita M."/>
            <person name="Numata K."/>
            <person name="Arakawa K."/>
        </authorList>
    </citation>
    <scope>NUCLEOTIDE SEQUENCE [LARGE SCALE GENOMIC DNA]</scope>
</reference>
<dbReference type="EMBL" id="BGZK01000887">
    <property type="protein sequence ID" value="GBP64086.1"/>
    <property type="molecule type" value="Genomic_DNA"/>
</dbReference>
<keyword evidence="2" id="KW-1185">Reference proteome</keyword>
<dbReference type="AlphaFoldDB" id="A0A4C1XJJ0"/>
<gene>
    <name evidence="1" type="ORF">EVAR_51086_1</name>
</gene>
<dbReference type="Proteomes" id="UP000299102">
    <property type="component" value="Unassembled WGS sequence"/>
</dbReference>
<protein>
    <submittedName>
        <fullName evidence="1">Uncharacterized protein</fullName>
    </submittedName>
</protein>